<evidence type="ECO:0000313" key="3">
    <source>
        <dbReference type="Proteomes" id="UP000233551"/>
    </source>
</evidence>
<comment type="caution">
    <text evidence="2">The sequence shown here is derived from an EMBL/GenBank/DDBJ whole genome shotgun (WGS) entry which is preliminary data.</text>
</comment>
<dbReference type="EMBL" id="PGOL01000407">
    <property type="protein sequence ID" value="PKI71063.1"/>
    <property type="molecule type" value="Genomic_DNA"/>
</dbReference>
<feature type="compositionally biased region" description="Basic and acidic residues" evidence="1">
    <location>
        <begin position="1"/>
        <end position="12"/>
    </location>
</feature>
<feature type="non-terminal residue" evidence="2">
    <location>
        <position position="1"/>
    </location>
</feature>
<gene>
    <name evidence="2" type="ORF">CRG98_008528</name>
</gene>
<proteinExistence type="predicted"/>
<feature type="region of interest" description="Disordered" evidence="1">
    <location>
        <begin position="1"/>
        <end position="61"/>
    </location>
</feature>
<sequence length="61" mass="6458">SYNEKSKGEGGQDRQSVTCTPPPRVPDAGALGGRVGVTNPRVGFPGRFKVGAANRRPRTLH</sequence>
<evidence type="ECO:0000256" key="1">
    <source>
        <dbReference type="SAM" id="MobiDB-lite"/>
    </source>
</evidence>
<organism evidence="2 3">
    <name type="scientific">Punica granatum</name>
    <name type="common">Pomegranate</name>
    <dbReference type="NCBI Taxonomy" id="22663"/>
    <lineage>
        <taxon>Eukaryota</taxon>
        <taxon>Viridiplantae</taxon>
        <taxon>Streptophyta</taxon>
        <taxon>Embryophyta</taxon>
        <taxon>Tracheophyta</taxon>
        <taxon>Spermatophyta</taxon>
        <taxon>Magnoliopsida</taxon>
        <taxon>eudicotyledons</taxon>
        <taxon>Gunneridae</taxon>
        <taxon>Pentapetalae</taxon>
        <taxon>rosids</taxon>
        <taxon>malvids</taxon>
        <taxon>Myrtales</taxon>
        <taxon>Lythraceae</taxon>
        <taxon>Punica</taxon>
    </lineage>
</organism>
<keyword evidence="3" id="KW-1185">Reference proteome</keyword>
<dbReference type="AlphaFoldDB" id="A0A2I0KS05"/>
<accession>A0A2I0KS05</accession>
<name>A0A2I0KS05_PUNGR</name>
<protein>
    <submittedName>
        <fullName evidence="2">Uncharacterized protein</fullName>
    </submittedName>
</protein>
<dbReference type="Proteomes" id="UP000233551">
    <property type="component" value="Unassembled WGS sequence"/>
</dbReference>
<evidence type="ECO:0000313" key="2">
    <source>
        <dbReference type="EMBL" id="PKI71063.1"/>
    </source>
</evidence>
<reference evidence="2 3" key="1">
    <citation type="submission" date="2017-11" db="EMBL/GenBank/DDBJ databases">
        <title>De-novo sequencing of pomegranate (Punica granatum L.) genome.</title>
        <authorList>
            <person name="Akparov Z."/>
            <person name="Amiraslanov A."/>
            <person name="Hajiyeva S."/>
            <person name="Abbasov M."/>
            <person name="Kaur K."/>
            <person name="Hamwieh A."/>
            <person name="Solovyev V."/>
            <person name="Salamov A."/>
            <person name="Braich B."/>
            <person name="Kosarev P."/>
            <person name="Mahmoud A."/>
            <person name="Hajiyev E."/>
            <person name="Babayeva S."/>
            <person name="Izzatullayeva V."/>
            <person name="Mammadov A."/>
            <person name="Mammadov A."/>
            <person name="Sharifova S."/>
            <person name="Ojaghi J."/>
            <person name="Eynullazada K."/>
            <person name="Bayramov B."/>
            <person name="Abdulazimova A."/>
            <person name="Shahmuradov I."/>
        </authorList>
    </citation>
    <scope>NUCLEOTIDE SEQUENCE [LARGE SCALE GENOMIC DNA]</scope>
    <source>
        <strain evidence="3">cv. AG2017</strain>
        <tissue evidence="2">Leaf</tissue>
    </source>
</reference>